<evidence type="ECO:0000256" key="6">
    <source>
        <dbReference type="SAM" id="Phobius"/>
    </source>
</evidence>
<evidence type="ECO:0000256" key="3">
    <source>
        <dbReference type="ARBA" id="ARBA00022748"/>
    </source>
</evidence>
<keyword evidence="3" id="KW-0201">Cytochrome c-type biogenesis</keyword>
<organism evidence="8">
    <name type="scientific">Caldimicrobium thiodismutans</name>
    <dbReference type="NCBI Taxonomy" id="1653476"/>
    <lineage>
        <taxon>Bacteria</taxon>
        <taxon>Pseudomonadati</taxon>
        <taxon>Thermodesulfobacteriota</taxon>
        <taxon>Thermodesulfobacteria</taxon>
        <taxon>Thermodesulfobacteriales</taxon>
        <taxon>Thermodesulfobacteriaceae</taxon>
        <taxon>Caldimicrobium</taxon>
    </lineage>
</organism>
<dbReference type="InterPro" id="IPR007816">
    <property type="entry name" value="ResB-like_domain"/>
</dbReference>
<reference evidence="8" key="1">
    <citation type="journal article" date="2020" name="mSystems">
        <title>Genome- and Community-Level Interaction Insights into Carbon Utilization and Element Cycling Functions of Hydrothermarchaeota in Hydrothermal Sediment.</title>
        <authorList>
            <person name="Zhou Z."/>
            <person name="Liu Y."/>
            <person name="Xu W."/>
            <person name="Pan J."/>
            <person name="Luo Z.H."/>
            <person name="Li M."/>
        </authorList>
    </citation>
    <scope>NUCLEOTIDE SEQUENCE [LARGE SCALE GENOMIC DNA]</scope>
    <source>
        <strain evidence="8">SpSt-605</strain>
    </source>
</reference>
<evidence type="ECO:0000259" key="7">
    <source>
        <dbReference type="Pfam" id="PF05140"/>
    </source>
</evidence>
<proteinExistence type="predicted"/>
<comment type="subcellular location">
    <subcellularLocation>
        <location evidence="1">Membrane</location>
        <topology evidence="1">Multi-pass membrane protein</topology>
    </subcellularLocation>
</comment>
<dbReference type="EMBL" id="DSZU01000064">
    <property type="protein sequence ID" value="HGV55178.1"/>
    <property type="molecule type" value="Genomic_DNA"/>
</dbReference>
<sequence length="434" mass="49865">MEGSMKGYLNKLGSAKLAIVLFFLLAGISILGTLIPQGQTAGFYLTKYGQALGKLILFFQLNDAYHSWWYIATLFLFLTNLVICSLNRLPFTLKLYSKDPADIHPEKLPNMIKADFEGNPDRLKEIILNKLSFKKAEKNLGKGELYYKSLNKFSFFSVYVVHFSLVIIIIGALIGAFFGYRGNMTILEGESSNIVQPLRQKDPVYLDFSVKLNKFILETYPNGMIKEYISNITIVDHNKTVEAILKVNQPFKYKDVTFYQASYNIIPEFKIKIKLNGKEREETISPFQPLNLEDRYSIALQEYGEAHGLIFMKVWVIEEEKGESREGLVISGLPPLEISFSEDKLSIEFVELGKLYYMTGLQAKRDPGNLIVYLGFIVMILGLVLVYYFDPKIFWICLKEKEGKYELYLGGYAKRERETLKTKLMELLEDIKQI</sequence>
<evidence type="ECO:0000256" key="1">
    <source>
        <dbReference type="ARBA" id="ARBA00004141"/>
    </source>
</evidence>
<feature type="domain" description="ResB-like" evidence="7">
    <location>
        <begin position="16"/>
        <end position="285"/>
    </location>
</feature>
<dbReference type="InterPro" id="IPR023494">
    <property type="entry name" value="Cyt_c_bgen_Ccs1/CcsB/ResB"/>
</dbReference>
<evidence type="ECO:0000313" key="8">
    <source>
        <dbReference type="EMBL" id="HGV55178.1"/>
    </source>
</evidence>
<dbReference type="GO" id="GO:0017004">
    <property type="term" value="P:cytochrome complex assembly"/>
    <property type="evidence" value="ECO:0007669"/>
    <property type="project" value="UniProtKB-KW"/>
</dbReference>
<dbReference type="Pfam" id="PF05140">
    <property type="entry name" value="ResB"/>
    <property type="match status" value="2"/>
</dbReference>
<feature type="transmembrane region" description="Helical" evidence="6">
    <location>
        <begin position="12"/>
        <end position="35"/>
    </location>
</feature>
<dbReference type="GO" id="GO:0016020">
    <property type="term" value="C:membrane"/>
    <property type="evidence" value="ECO:0007669"/>
    <property type="project" value="UniProtKB-SubCell"/>
</dbReference>
<dbReference type="PANTHER" id="PTHR31566">
    <property type="entry name" value="CYTOCHROME C BIOGENESIS PROTEIN CCS1, CHLOROPLASTIC"/>
    <property type="match status" value="1"/>
</dbReference>
<gene>
    <name evidence="8" type="ORF">ENT73_03725</name>
</gene>
<dbReference type="PANTHER" id="PTHR31566:SF0">
    <property type="entry name" value="CYTOCHROME C BIOGENESIS PROTEIN CCS1, CHLOROPLASTIC"/>
    <property type="match status" value="1"/>
</dbReference>
<evidence type="ECO:0000256" key="2">
    <source>
        <dbReference type="ARBA" id="ARBA00022692"/>
    </source>
</evidence>
<comment type="caution">
    <text evidence="8">The sequence shown here is derived from an EMBL/GenBank/DDBJ whole genome shotgun (WGS) entry which is preliminary data.</text>
</comment>
<feature type="transmembrane region" description="Helical" evidence="6">
    <location>
        <begin position="370"/>
        <end position="389"/>
    </location>
</feature>
<feature type="transmembrane region" description="Helical" evidence="6">
    <location>
        <begin position="156"/>
        <end position="180"/>
    </location>
</feature>
<accession>A0A832LVN0</accession>
<evidence type="ECO:0000256" key="4">
    <source>
        <dbReference type="ARBA" id="ARBA00022989"/>
    </source>
</evidence>
<protein>
    <recommendedName>
        <fullName evidence="7">ResB-like domain-containing protein</fullName>
    </recommendedName>
</protein>
<dbReference type="AlphaFoldDB" id="A0A832LVN0"/>
<keyword evidence="2 6" id="KW-0812">Transmembrane</keyword>
<keyword evidence="5 6" id="KW-0472">Membrane</keyword>
<evidence type="ECO:0000256" key="5">
    <source>
        <dbReference type="ARBA" id="ARBA00023136"/>
    </source>
</evidence>
<feature type="domain" description="ResB-like" evidence="7">
    <location>
        <begin position="357"/>
        <end position="423"/>
    </location>
</feature>
<keyword evidence="4 6" id="KW-1133">Transmembrane helix</keyword>
<name>A0A832LVN0_9BACT</name>
<feature type="transmembrane region" description="Helical" evidence="6">
    <location>
        <begin position="68"/>
        <end position="89"/>
    </location>
</feature>